<reference evidence="1 2" key="1">
    <citation type="submission" date="2018-06" db="EMBL/GenBank/DDBJ databases">
        <authorList>
            <consortium name="Pathogen Informatics"/>
            <person name="Doyle S."/>
        </authorList>
    </citation>
    <scope>NUCLEOTIDE SEQUENCE [LARGE SCALE GENOMIC DNA]</scope>
    <source>
        <strain evidence="1 2">NCTC13336</strain>
    </source>
</reference>
<gene>
    <name evidence="1" type="ORF">NCTC13336_02178</name>
</gene>
<proteinExistence type="predicted"/>
<protein>
    <submittedName>
        <fullName evidence="1">Uncharacterized protein</fullName>
    </submittedName>
</protein>
<evidence type="ECO:0000313" key="1">
    <source>
        <dbReference type="EMBL" id="STR03261.1"/>
    </source>
</evidence>
<dbReference type="RefSeq" id="WP_147286636.1">
    <property type="nucleotide sequence ID" value="NZ_CP091516.1"/>
</dbReference>
<name>A0A377R438_9NEIS</name>
<keyword evidence="2" id="KW-1185">Reference proteome</keyword>
<accession>A0A377R438</accession>
<dbReference type="AlphaFoldDB" id="A0A377R438"/>
<sequence>MSHPVDGLVAAFAYNQAKKTGYNQGYDAGYNDCYRKAEGWVQAEFDRGYKLGYQKGDANGWDAAVDECNVIIDSKNAEIDRLKRLLILHGISF</sequence>
<organism evidence="1 2">
    <name type="scientific">Kingella potus</name>
    <dbReference type="NCBI Taxonomy" id="265175"/>
    <lineage>
        <taxon>Bacteria</taxon>
        <taxon>Pseudomonadati</taxon>
        <taxon>Pseudomonadota</taxon>
        <taxon>Betaproteobacteria</taxon>
        <taxon>Neisseriales</taxon>
        <taxon>Neisseriaceae</taxon>
        <taxon>Kingella</taxon>
    </lineage>
</organism>
<evidence type="ECO:0000313" key="2">
    <source>
        <dbReference type="Proteomes" id="UP000254293"/>
    </source>
</evidence>
<dbReference type="EMBL" id="UGJJ01000003">
    <property type="protein sequence ID" value="STR03261.1"/>
    <property type="molecule type" value="Genomic_DNA"/>
</dbReference>
<dbReference type="Proteomes" id="UP000254293">
    <property type="component" value="Unassembled WGS sequence"/>
</dbReference>